<dbReference type="KEGG" id="vg:23679672"/>
<accession>A0A068F203</accession>
<protein>
    <recommendedName>
        <fullName evidence="1">DUF732 domain-containing protein</fullName>
    </recommendedName>
</protein>
<dbReference type="GeneID" id="23679672"/>
<organism evidence="2 3">
    <name type="scientific">Mycobacterium phage Gaia</name>
    <dbReference type="NCBI Taxonomy" id="1486472"/>
    <lineage>
        <taxon>Viruses</taxon>
        <taxon>Duplodnaviria</taxon>
        <taxon>Heunggongvirae</taxon>
        <taxon>Uroviricota</taxon>
        <taxon>Caudoviricetes</taxon>
        <taxon>Gaiavirus</taxon>
        <taxon>Gaiavirus gaia</taxon>
    </lineage>
</organism>
<dbReference type="InterPro" id="IPR007969">
    <property type="entry name" value="DUF732"/>
</dbReference>
<name>A0A068F203_9CAUD</name>
<dbReference type="EMBL" id="KJ567043">
    <property type="protein sequence ID" value="AID58982.1"/>
    <property type="molecule type" value="Genomic_DNA"/>
</dbReference>
<evidence type="ECO:0000259" key="1">
    <source>
        <dbReference type="Pfam" id="PF05305"/>
    </source>
</evidence>
<dbReference type="RefSeq" id="YP_009124905.1">
    <property type="nucleotide sequence ID" value="NC_026590.1"/>
</dbReference>
<dbReference type="Pfam" id="PF05305">
    <property type="entry name" value="DUF732"/>
    <property type="match status" value="1"/>
</dbReference>
<dbReference type="Proteomes" id="UP000027491">
    <property type="component" value="Segment"/>
</dbReference>
<evidence type="ECO:0000313" key="2">
    <source>
        <dbReference type="EMBL" id="AID58982.1"/>
    </source>
</evidence>
<feature type="domain" description="DUF732" evidence="1">
    <location>
        <begin position="23"/>
        <end position="92"/>
    </location>
</feature>
<gene>
    <name evidence="2" type="primary">166</name>
    <name evidence="2" type="ORF">PBI_GAIA_166</name>
</gene>
<evidence type="ECO:0000313" key="3">
    <source>
        <dbReference type="Proteomes" id="UP000027491"/>
    </source>
</evidence>
<reference evidence="2 3" key="1">
    <citation type="submission" date="2014-03" db="EMBL/GenBank/DDBJ databases">
        <authorList>
            <person name="Yoder B.A."/>
            <person name="Colicchio M.A."/>
            <person name="Schafer C.E."/>
            <person name="Abrahim M.R."/>
            <person name="Adkins N.L."/>
            <person name="Burke K.A."/>
            <person name="Churilla B.M."/>
            <person name="Cohen K.L."/>
            <person name="Fasoranti T.O."/>
            <person name="Genkil J.S."/>
            <person name="Kramer Z.J."/>
            <person name="Prout A.K."/>
            <person name="Schwarz A.G."/>
            <person name="Tish M."/>
            <person name="Vispute N."/>
            <person name="Wilkes K.E."/>
            <person name="Williams C.R."/>
            <person name="Xiao X."/>
            <person name="Yu V.J."/>
            <person name="Lapin J.S."/>
            <person name="Ott C.T."/>
            <person name="Walburn T.D."/>
            <person name="Bradley K.W."/>
            <person name="Clarke D.Q."/>
            <person name="Lewis M.F."/>
            <person name="Barker L.P."/>
            <person name="Bailey C."/>
            <person name="Asai D.J."/>
            <person name="Bowman C.A."/>
            <person name="Russell D.A."/>
            <person name="Pope W.H."/>
            <person name="Jacobs-Sera D."/>
            <person name="Hendrix R.W."/>
            <person name="Hatfull G.F."/>
        </authorList>
    </citation>
    <scope>NUCLEOTIDE SEQUENCE [LARGE SCALE GENOMIC DNA]</scope>
</reference>
<keyword evidence="3" id="KW-1185">Reference proteome</keyword>
<proteinExistence type="predicted"/>
<sequence length="94" mass="10404">MLKTVLTAVVAAIALSPVAHADESGFIEAIHSLNHYTATDQEILNVGHQVCAALDRGEHGQSVVREAFPDNDEFADYYAVRFMEYAQYQLCEES</sequence>